<dbReference type="InterPro" id="IPR036397">
    <property type="entry name" value="RNaseH_sf"/>
</dbReference>
<protein>
    <recommendedName>
        <fullName evidence="1">RNase H type-1 domain-containing protein</fullName>
    </recommendedName>
</protein>
<dbReference type="GO" id="GO:0003676">
    <property type="term" value="F:nucleic acid binding"/>
    <property type="evidence" value="ECO:0007669"/>
    <property type="project" value="InterPro"/>
</dbReference>
<dbReference type="Proteomes" id="UP000521872">
    <property type="component" value="Unassembled WGS sequence"/>
</dbReference>
<dbReference type="AlphaFoldDB" id="A0A8H4QFH8"/>
<keyword evidence="3" id="KW-1185">Reference proteome</keyword>
<organism evidence="2 3">
    <name type="scientific">Agrocybe pediades</name>
    <dbReference type="NCBI Taxonomy" id="84607"/>
    <lineage>
        <taxon>Eukaryota</taxon>
        <taxon>Fungi</taxon>
        <taxon>Dikarya</taxon>
        <taxon>Basidiomycota</taxon>
        <taxon>Agaricomycotina</taxon>
        <taxon>Agaricomycetes</taxon>
        <taxon>Agaricomycetidae</taxon>
        <taxon>Agaricales</taxon>
        <taxon>Agaricineae</taxon>
        <taxon>Strophariaceae</taxon>
        <taxon>Agrocybe</taxon>
    </lineage>
</organism>
<dbReference type="GO" id="GO:0004523">
    <property type="term" value="F:RNA-DNA hybrid ribonuclease activity"/>
    <property type="evidence" value="ECO:0007669"/>
    <property type="project" value="InterPro"/>
</dbReference>
<evidence type="ECO:0000313" key="2">
    <source>
        <dbReference type="EMBL" id="KAF4610189.1"/>
    </source>
</evidence>
<sequence>MRRLFNINPQQIEKIGRNKHPACNGQFFSTTIEDSRDKLIEQEASDTATIKIYTDGSGFQGGSGAAAVMYINNIEQPANTLRYHLGSLTDHSTYGSKAVGLILAAWLLWSHCGARVGVDAISIYTDCQSTVSTVFDMKPGPGQYLFSVFHNLIAPFKDAGHNATKFNIRWISAHSNVPGNEKVDEEAKLAAQGNSTPNFFLPLILCIRPLPIGKSSLLQLAKEQCTAEWKEMWSTSPQRKKLKKIDKDFPLKKFGKLASTLTTMSN</sequence>
<gene>
    <name evidence="2" type="ORF">D9613_010604</name>
</gene>
<comment type="caution">
    <text evidence="2">The sequence shown here is derived from an EMBL/GenBank/DDBJ whole genome shotgun (WGS) entry which is preliminary data.</text>
</comment>
<dbReference type="InterPro" id="IPR002156">
    <property type="entry name" value="RNaseH_domain"/>
</dbReference>
<accession>A0A8H4QFH8</accession>
<dbReference type="SUPFAM" id="SSF53098">
    <property type="entry name" value="Ribonuclease H-like"/>
    <property type="match status" value="1"/>
</dbReference>
<dbReference type="InterPro" id="IPR012337">
    <property type="entry name" value="RNaseH-like_sf"/>
</dbReference>
<name>A0A8H4QFH8_9AGAR</name>
<dbReference type="CDD" id="cd09276">
    <property type="entry name" value="Rnase_HI_RT_non_LTR"/>
    <property type="match status" value="1"/>
</dbReference>
<feature type="domain" description="RNase H type-1" evidence="1">
    <location>
        <begin position="46"/>
        <end position="192"/>
    </location>
</feature>
<evidence type="ECO:0000259" key="1">
    <source>
        <dbReference type="PROSITE" id="PS50879"/>
    </source>
</evidence>
<proteinExistence type="predicted"/>
<dbReference type="PROSITE" id="PS50879">
    <property type="entry name" value="RNASE_H_1"/>
    <property type="match status" value="1"/>
</dbReference>
<dbReference type="EMBL" id="JAACJL010000059">
    <property type="protein sequence ID" value="KAF4610189.1"/>
    <property type="molecule type" value="Genomic_DNA"/>
</dbReference>
<reference evidence="2 3" key="1">
    <citation type="submission" date="2019-12" db="EMBL/GenBank/DDBJ databases">
        <authorList>
            <person name="Floudas D."/>
            <person name="Bentzer J."/>
            <person name="Ahren D."/>
            <person name="Johansson T."/>
            <person name="Persson P."/>
            <person name="Tunlid A."/>
        </authorList>
    </citation>
    <scope>NUCLEOTIDE SEQUENCE [LARGE SCALE GENOMIC DNA]</scope>
    <source>
        <strain evidence="2 3">CBS 102.39</strain>
    </source>
</reference>
<dbReference type="Gene3D" id="3.30.420.10">
    <property type="entry name" value="Ribonuclease H-like superfamily/Ribonuclease H"/>
    <property type="match status" value="1"/>
</dbReference>
<evidence type="ECO:0000313" key="3">
    <source>
        <dbReference type="Proteomes" id="UP000521872"/>
    </source>
</evidence>
<dbReference type="Pfam" id="PF00075">
    <property type="entry name" value="RNase_H"/>
    <property type="match status" value="1"/>
</dbReference>